<dbReference type="GO" id="GO:0016787">
    <property type="term" value="F:hydrolase activity"/>
    <property type="evidence" value="ECO:0007669"/>
    <property type="project" value="UniProtKB-KW"/>
</dbReference>
<dbReference type="InterPro" id="IPR015797">
    <property type="entry name" value="NUDIX_hydrolase-like_dom_sf"/>
</dbReference>
<reference evidence="3" key="1">
    <citation type="journal article" date="2020" name="mSystems">
        <title>Genome- and Community-Level Interaction Insights into Carbon Utilization and Element Cycling Functions of Hydrothermarchaeota in Hydrothermal Sediment.</title>
        <authorList>
            <person name="Zhou Z."/>
            <person name="Liu Y."/>
            <person name="Xu W."/>
            <person name="Pan J."/>
            <person name="Luo Z.H."/>
            <person name="Li M."/>
        </authorList>
    </citation>
    <scope>NUCLEOTIDE SEQUENCE [LARGE SCALE GENOMIC DNA]</scope>
    <source>
        <strain evidence="3">SpSt-1088</strain>
    </source>
</reference>
<protein>
    <submittedName>
        <fullName evidence="3">NUDIX domain-containing protein</fullName>
    </submittedName>
</protein>
<gene>
    <name evidence="3" type="ORF">ENM46_04165</name>
</gene>
<feature type="domain" description="Nudix hydrolase" evidence="2">
    <location>
        <begin position="15"/>
        <end position="140"/>
    </location>
</feature>
<dbReference type="SUPFAM" id="SSF55811">
    <property type="entry name" value="Nudix"/>
    <property type="match status" value="1"/>
</dbReference>
<dbReference type="EMBL" id="DRXW01000254">
    <property type="protein sequence ID" value="HHR34126.1"/>
    <property type="molecule type" value="Genomic_DNA"/>
</dbReference>
<comment type="caution">
    <text evidence="3">The sequence shown here is derived from an EMBL/GenBank/DDBJ whole genome shotgun (WGS) entry which is preliminary data.</text>
</comment>
<dbReference type="Pfam" id="PF00293">
    <property type="entry name" value="NUDIX"/>
    <property type="match status" value="1"/>
</dbReference>
<dbReference type="InterPro" id="IPR000086">
    <property type="entry name" value="NUDIX_hydrolase_dom"/>
</dbReference>
<sequence>MDYKTLIEKLRRDEKQRLAVICYASYEDKILFMKRKNEPFAGFLVPPGGKVEDNEGIEEAIRREFKEETGLELKNLEVKMVTSEIGPEKYNWILFIFTAKVDSQNTIDCEEGKLVWIEKEKLLSENLSPIDKLLVPYILDDGLKIAFIDYSNEKTVLNLEIVEIDKYQKNKQ</sequence>
<organism evidence="3">
    <name type="scientific">Fervidobacterium nodosum</name>
    <dbReference type="NCBI Taxonomy" id="2424"/>
    <lineage>
        <taxon>Bacteria</taxon>
        <taxon>Thermotogati</taxon>
        <taxon>Thermotogota</taxon>
        <taxon>Thermotogae</taxon>
        <taxon>Thermotogales</taxon>
        <taxon>Fervidobacteriaceae</taxon>
        <taxon>Fervidobacterium</taxon>
    </lineage>
</organism>
<dbReference type="AlphaFoldDB" id="A0A7C5Y4G4"/>
<evidence type="ECO:0000313" key="3">
    <source>
        <dbReference type="EMBL" id="HHR34126.1"/>
    </source>
</evidence>
<evidence type="ECO:0000256" key="1">
    <source>
        <dbReference type="ARBA" id="ARBA00022801"/>
    </source>
</evidence>
<keyword evidence="1" id="KW-0378">Hydrolase</keyword>
<dbReference type="PROSITE" id="PS51462">
    <property type="entry name" value="NUDIX"/>
    <property type="match status" value="1"/>
</dbReference>
<dbReference type="Gene3D" id="3.90.79.10">
    <property type="entry name" value="Nucleoside Triphosphate Pyrophosphohydrolase"/>
    <property type="match status" value="1"/>
</dbReference>
<dbReference type="PANTHER" id="PTHR43736">
    <property type="entry name" value="ADP-RIBOSE PYROPHOSPHATASE"/>
    <property type="match status" value="1"/>
</dbReference>
<dbReference type="PROSITE" id="PS00893">
    <property type="entry name" value="NUDIX_BOX"/>
    <property type="match status" value="1"/>
</dbReference>
<evidence type="ECO:0000259" key="2">
    <source>
        <dbReference type="PROSITE" id="PS51462"/>
    </source>
</evidence>
<proteinExistence type="predicted"/>
<name>A0A7C5Y4G4_9BACT</name>
<dbReference type="InterPro" id="IPR020084">
    <property type="entry name" value="NUDIX_hydrolase_CS"/>
</dbReference>
<accession>A0A7C5Y4G4</accession>
<dbReference type="PANTHER" id="PTHR43736:SF1">
    <property type="entry name" value="DIHYDRONEOPTERIN TRIPHOSPHATE DIPHOSPHATASE"/>
    <property type="match status" value="1"/>
</dbReference>